<dbReference type="InterPro" id="IPR000524">
    <property type="entry name" value="Tscrpt_reg_HTH_GntR"/>
</dbReference>
<organism evidence="12 13">
    <name type="scientific">Sporolactobacillus laevolacticus DSM 442</name>
    <dbReference type="NCBI Taxonomy" id="1395513"/>
    <lineage>
        <taxon>Bacteria</taxon>
        <taxon>Bacillati</taxon>
        <taxon>Bacillota</taxon>
        <taxon>Bacilli</taxon>
        <taxon>Bacillales</taxon>
        <taxon>Sporolactobacillaceae</taxon>
        <taxon>Sporolactobacillus</taxon>
    </lineage>
</organism>
<protein>
    <submittedName>
        <fullName evidence="12">Transcriptional regulator</fullName>
    </submittedName>
</protein>
<evidence type="ECO:0000256" key="4">
    <source>
        <dbReference type="ARBA" id="ARBA00011738"/>
    </source>
</evidence>
<dbReference type="PANTHER" id="PTHR46577">
    <property type="entry name" value="HTH-TYPE TRANSCRIPTIONAL REGULATORY PROTEIN GABR"/>
    <property type="match status" value="1"/>
</dbReference>
<comment type="cofactor">
    <cofactor evidence="1">
        <name>pyridoxal 5'-phosphate</name>
        <dbReference type="ChEBI" id="CHEBI:597326"/>
    </cofactor>
</comment>
<dbReference type="AlphaFoldDB" id="V6J037"/>
<dbReference type="InterPro" id="IPR051446">
    <property type="entry name" value="HTH_trans_reg/aminotransferase"/>
</dbReference>
<dbReference type="GO" id="GO:0008483">
    <property type="term" value="F:transaminase activity"/>
    <property type="evidence" value="ECO:0007669"/>
    <property type="project" value="UniProtKB-KW"/>
</dbReference>
<dbReference type="Proteomes" id="UP000018296">
    <property type="component" value="Unassembled WGS sequence"/>
</dbReference>
<dbReference type="SUPFAM" id="SSF46785">
    <property type="entry name" value="Winged helix' DNA-binding domain"/>
    <property type="match status" value="1"/>
</dbReference>
<dbReference type="SUPFAM" id="SSF53383">
    <property type="entry name" value="PLP-dependent transferases"/>
    <property type="match status" value="1"/>
</dbReference>
<comment type="caution">
    <text evidence="12">The sequence shown here is derived from an EMBL/GenBank/DDBJ whole genome shotgun (WGS) entry which is preliminary data.</text>
</comment>
<dbReference type="eggNOG" id="COG1167">
    <property type="taxonomic scope" value="Bacteria"/>
</dbReference>
<keyword evidence="9" id="KW-0238">DNA-binding</keyword>
<dbReference type="GO" id="GO:0003677">
    <property type="term" value="F:DNA binding"/>
    <property type="evidence" value="ECO:0007669"/>
    <property type="project" value="UniProtKB-KW"/>
</dbReference>
<dbReference type="SMART" id="SM00345">
    <property type="entry name" value="HTH_GNTR"/>
    <property type="match status" value="1"/>
</dbReference>
<evidence type="ECO:0000313" key="13">
    <source>
        <dbReference type="Proteomes" id="UP000018296"/>
    </source>
</evidence>
<name>V6J037_9BACL</name>
<keyword evidence="5" id="KW-0032">Aminotransferase</keyword>
<dbReference type="Pfam" id="PF00155">
    <property type="entry name" value="Aminotran_1_2"/>
    <property type="match status" value="1"/>
</dbReference>
<dbReference type="InterPro" id="IPR036390">
    <property type="entry name" value="WH_DNA-bd_sf"/>
</dbReference>
<dbReference type="EMBL" id="AWTC01000004">
    <property type="protein sequence ID" value="EST12516.1"/>
    <property type="molecule type" value="Genomic_DNA"/>
</dbReference>
<accession>V6J037</accession>
<dbReference type="Gene3D" id="1.10.10.10">
    <property type="entry name" value="Winged helix-like DNA-binding domain superfamily/Winged helix DNA-binding domain"/>
    <property type="match status" value="1"/>
</dbReference>
<keyword evidence="13" id="KW-1185">Reference proteome</keyword>
<dbReference type="GO" id="GO:0003700">
    <property type="term" value="F:DNA-binding transcription factor activity"/>
    <property type="evidence" value="ECO:0007669"/>
    <property type="project" value="InterPro"/>
</dbReference>
<dbReference type="Pfam" id="PF00392">
    <property type="entry name" value="GntR"/>
    <property type="match status" value="1"/>
</dbReference>
<evidence type="ECO:0000256" key="5">
    <source>
        <dbReference type="ARBA" id="ARBA00022576"/>
    </source>
</evidence>
<dbReference type="PRINTS" id="PR00035">
    <property type="entry name" value="HTHGNTR"/>
</dbReference>
<dbReference type="InterPro" id="IPR015422">
    <property type="entry name" value="PyrdxlP-dep_Trfase_small"/>
</dbReference>
<proteinExistence type="inferred from homology"/>
<dbReference type="RefSeq" id="WP_023509303.1">
    <property type="nucleotide sequence ID" value="NZ_AWTC01000004.1"/>
</dbReference>
<evidence type="ECO:0000256" key="8">
    <source>
        <dbReference type="ARBA" id="ARBA00023015"/>
    </source>
</evidence>
<dbReference type="Gene3D" id="3.40.640.10">
    <property type="entry name" value="Type I PLP-dependent aspartate aminotransferase-like (Major domain)"/>
    <property type="match status" value="1"/>
</dbReference>
<keyword evidence="6" id="KW-0808">Transferase</keyword>
<keyword evidence="8" id="KW-0805">Transcription regulation</keyword>
<dbReference type="STRING" id="1395513.P343_05010"/>
<dbReference type="GO" id="GO:0030170">
    <property type="term" value="F:pyridoxal phosphate binding"/>
    <property type="evidence" value="ECO:0007669"/>
    <property type="project" value="InterPro"/>
</dbReference>
<evidence type="ECO:0000256" key="2">
    <source>
        <dbReference type="ARBA" id="ARBA00005384"/>
    </source>
</evidence>
<dbReference type="Gene3D" id="3.90.1150.10">
    <property type="entry name" value="Aspartate Aminotransferase, domain 1"/>
    <property type="match status" value="1"/>
</dbReference>
<dbReference type="PATRIC" id="fig|1395513.3.peg.1023"/>
<dbReference type="FunFam" id="3.40.640.10:FF:000053">
    <property type="entry name" value="Aminotransferase, class I"/>
    <property type="match status" value="1"/>
</dbReference>
<dbReference type="InterPro" id="IPR036388">
    <property type="entry name" value="WH-like_DNA-bd_sf"/>
</dbReference>
<evidence type="ECO:0000256" key="7">
    <source>
        <dbReference type="ARBA" id="ARBA00022898"/>
    </source>
</evidence>
<evidence type="ECO:0000256" key="6">
    <source>
        <dbReference type="ARBA" id="ARBA00022679"/>
    </source>
</evidence>
<dbReference type="PANTHER" id="PTHR46577:SF2">
    <property type="entry name" value="TRANSCRIPTIONAL REGULATORY PROTEIN"/>
    <property type="match status" value="1"/>
</dbReference>
<dbReference type="InterPro" id="IPR015424">
    <property type="entry name" value="PyrdxlP-dep_Trfase"/>
</dbReference>
<evidence type="ECO:0000256" key="10">
    <source>
        <dbReference type="ARBA" id="ARBA00023163"/>
    </source>
</evidence>
<dbReference type="CDD" id="cd00609">
    <property type="entry name" value="AAT_like"/>
    <property type="match status" value="1"/>
</dbReference>
<evidence type="ECO:0000256" key="9">
    <source>
        <dbReference type="ARBA" id="ARBA00023125"/>
    </source>
</evidence>
<reference evidence="12 13" key="1">
    <citation type="journal article" date="2013" name="Genome Announc.">
        <title>Genome Sequence of Sporolactobacillus laevolacticus DSM442, an Efficient Polymer-Grade D-Lactate Producer from Agricultural Waste Cottonseed as a Nitrogen Source.</title>
        <authorList>
            <person name="Wang H."/>
            <person name="Wang L."/>
            <person name="Ju J."/>
            <person name="Yu B."/>
            <person name="Ma Y."/>
        </authorList>
    </citation>
    <scope>NUCLEOTIDE SEQUENCE [LARGE SCALE GENOMIC DNA]</scope>
    <source>
        <strain evidence="12 13">DSM 442</strain>
    </source>
</reference>
<dbReference type="InterPro" id="IPR015421">
    <property type="entry name" value="PyrdxlP-dep_Trfase_major"/>
</dbReference>
<dbReference type="PROSITE" id="PS50949">
    <property type="entry name" value="HTH_GNTR"/>
    <property type="match status" value="1"/>
</dbReference>
<comment type="similarity">
    <text evidence="2">In the C-terminal section; belongs to the class-I pyridoxal-phosphate-dependent aminotransferase family.</text>
</comment>
<dbReference type="CDD" id="cd07377">
    <property type="entry name" value="WHTH_GntR"/>
    <property type="match status" value="1"/>
</dbReference>
<comment type="subunit">
    <text evidence="4">Homodimer.</text>
</comment>
<comment type="similarity">
    <text evidence="3">Belongs to the class-I pyridoxal-phosphate-dependent aminotransferase family.</text>
</comment>
<sequence>MRLDINRNETLPVYMQIANRIKEQILSGILPAGFVLPPERKMADDHAVSRTTVIRAYEELKALGLVASHRGKGTVVTERKVPESHGNDQKVFPLSWYPLFDKKIANVSDTVSELMHAGNHNDVISLAAGIGDPNLYPISTLQQIQRESPLESDQLNLSPVEGLYSLRESISRLMTGRNLSVSAKEVMILAGSMQGIDFAARALLSPGDAVIVEEPTFLQAIQCFRAAGAKIIGIPIDREGIRLDVLEAQLARYKPKFIYTIPAYHNPTGVVMSIERRKGLLDLAYRYQVPILEDDPYGDISFAQERLPPLKALDPYGYVIYLSTFSKVLFPGLRIGWTIAPEPVMRKFALLKQIADLHVNTPGQFLVDQFLRKGYYEAHLRRTSLDYQKKRDVMAKALTQAKGLIHFEIPDGGFYLWCRIPYQISQKELLALCSDQGVIYTPGNVFYPQESDGEHWLRLNFTYESMDRLERGLSIFINAVKKLNKQSSQTDLETGSRPIV</sequence>
<evidence type="ECO:0000313" key="12">
    <source>
        <dbReference type="EMBL" id="EST12516.1"/>
    </source>
</evidence>
<dbReference type="OrthoDB" id="9802601at2"/>
<evidence type="ECO:0000256" key="3">
    <source>
        <dbReference type="ARBA" id="ARBA00007441"/>
    </source>
</evidence>
<keyword evidence="10" id="KW-0804">Transcription</keyword>
<evidence type="ECO:0000256" key="1">
    <source>
        <dbReference type="ARBA" id="ARBA00001933"/>
    </source>
</evidence>
<feature type="domain" description="HTH gntR-type" evidence="11">
    <location>
        <begin position="11"/>
        <end position="79"/>
    </location>
</feature>
<evidence type="ECO:0000259" key="11">
    <source>
        <dbReference type="PROSITE" id="PS50949"/>
    </source>
</evidence>
<keyword evidence="7" id="KW-0663">Pyridoxal phosphate</keyword>
<dbReference type="InterPro" id="IPR004839">
    <property type="entry name" value="Aminotransferase_I/II_large"/>
</dbReference>
<gene>
    <name evidence="12" type="ORF">P343_05010</name>
</gene>